<proteinExistence type="predicted"/>
<dbReference type="GeneID" id="85361476"/>
<dbReference type="RefSeq" id="XP_060327172.1">
    <property type="nucleotide sequence ID" value="XM_060477928.1"/>
</dbReference>
<accession>A0AA39MX67</accession>
<sequence length="366" mass="40663">MPTKCIPCSSCNNTANKENQVDLAETTKAWLSNNFTPSDLSWESVLTYPGEFATRDGEFSELSSSIPQDNLPGPSSNFFQGPSSATVIVRAMDESVPQRMSTAFPQQEDTDVVLVSFDSVTFHVHSQTVLGASDNAFGFLLQPSSQAEGDTSVVQVDEHSEVLNILLHVIYSISCISYQPSFDVLQTAVERMRHYGMATIAHIQPSTPMFDVLSSHASDNALHLYALAAHFDLYDLAVFASAHLLSLRLSSLTEDMVKRIGAPYLKRLFSLHLGRKEALKQVLIAPPRQHHPTLMCSTYLQEQFALDWVLNVAQIVSDATPDISSHYMVALLRPMKDQTSCETCKANLYERLEQLTEQWGSIKRTI</sequence>
<dbReference type="AlphaFoldDB" id="A0AA39MX67"/>
<protein>
    <recommendedName>
        <fullName evidence="3">BTB domain-containing protein</fullName>
    </recommendedName>
</protein>
<dbReference type="Proteomes" id="UP001175211">
    <property type="component" value="Unassembled WGS sequence"/>
</dbReference>
<organism evidence="1 2">
    <name type="scientific">Armillaria tabescens</name>
    <name type="common">Ringless honey mushroom</name>
    <name type="synonym">Agaricus tabescens</name>
    <dbReference type="NCBI Taxonomy" id="1929756"/>
    <lineage>
        <taxon>Eukaryota</taxon>
        <taxon>Fungi</taxon>
        <taxon>Dikarya</taxon>
        <taxon>Basidiomycota</taxon>
        <taxon>Agaricomycotina</taxon>
        <taxon>Agaricomycetes</taxon>
        <taxon>Agaricomycetidae</taxon>
        <taxon>Agaricales</taxon>
        <taxon>Marasmiineae</taxon>
        <taxon>Physalacriaceae</taxon>
        <taxon>Desarmillaria</taxon>
    </lineage>
</organism>
<name>A0AA39MX67_ARMTA</name>
<evidence type="ECO:0008006" key="3">
    <source>
        <dbReference type="Google" id="ProtNLM"/>
    </source>
</evidence>
<reference evidence="1" key="1">
    <citation type="submission" date="2023-06" db="EMBL/GenBank/DDBJ databases">
        <authorList>
            <consortium name="Lawrence Berkeley National Laboratory"/>
            <person name="Ahrendt S."/>
            <person name="Sahu N."/>
            <person name="Indic B."/>
            <person name="Wong-Bajracharya J."/>
            <person name="Merenyi Z."/>
            <person name="Ke H.-M."/>
            <person name="Monk M."/>
            <person name="Kocsube S."/>
            <person name="Drula E."/>
            <person name="Lipzen A."/>
            <person name="Balint B."/>
            <person name="Henrissat B."/>
            <person name="Andreopoulos B."/>
            <person name="Martin F.M."/>
            <person name="Harder C.B."/>
            <person name="Rigling D."/>
            <person name="Ford K.L."/>
            <person name="Foster G.D."/>
            <person name="Pangilinan J."/>
            <person name="Papanicolaou A."/>
            <person name="Barry K."/>
            <person name="LaButti K."/>
            <person name="Viragh M."/>
            <person name="Koriabine M."/>
            <person name="Yan M."/>
            <person name="Riley R."/>
            <person name="Champramary S."/>
            <person name="Plett K.L."/>
            <person name="Tsai I.J."/>
            <person name="Slot J."/>
            <person name="Sipos G."/>
            <person name="Plett J."/>
            <person name="Nagy L.G."/>
            <person name="Grigoriev I.V."/>
        </authorList>
    </citation>
    <scope>NUCLEOTIDE SEQUENCE</scope>
    <source>
        <strain evidence="1">CCBAS 213</strain>
    </source>
</reference>
<dbReference type="EMBL" id="JAUEPS010000036">
    <property type="protein sequence ID" value="KAK0450301.1"/>
    <property type="molecule type" value="Genomic_DNA"/>
</dbReference>
<keyword evidence="2" id="KW-1185">Reference proteome</keyword>
<dbReference type="SUPFAM" id="SSF54695">
    <property type="entry name" value="POZ domain"/>
    <property type="match status" value="1"/>
</dbReference>
<comment type="caution">
    <text evidence="1">The sequence shown here is derived from an EMBL/GenBank/DDBJ whole genome shotgun (WGS) entry which is preliminary data.</text>
</comment>
<dbReference type="InterPro" id="IPR011333">
    <property type="entry name" value="SKP1/BTB/POZ_sf"/>
</dbReference>
<evidence type="ECO:0000313" key="2">
    <source>
        <dbReference type="Proteomes" id="UP001175211"/>
    </source>
</evidence>
<gene>
    <name evidence="1" type="ORF">EV420DRAFT_1646541</name>
</gene>
<evidence type="ECO:0000313" key="1">
    <source>
        <dbReference type="EMBL" id="KAK0450301.1"/>
    </source>
</evidence>
<dbReference type="Gene3D" id="3.30.710.10">
    <property type="entry name" value="Potassium Channel Kv1.1, Chain A"/>
    <property type="match status" value="1"/>
</dbReference>